<gene>
    <name evidence="2" type="primary">OSJNBa0088I22.2</name>
</gene>
<reference evidence="3" key="2">
    <citation type="journal article" date="2008" name="Nucleic Acids Res.">
        <title>The rice annotation project database (RAP-DB): 2008 update.</title>
        <authorList>
            <consortium name="The rice annotation project (RAP)"/>
        </authorList>
    </citation>
    <scope>GENOME REANNOTATION</scope>
    <source>
        <strain evidence="3">cv. Nipponbare</strain>
    </source>
</reference>
<name>Q7XU51_ORYSJ</name>
<feature type="compositionally biased region" description="Gly residues" evidence="1">
    <location>
        <begin position="169"/>
        <end position="178"/>
    </location>
</feature>
<feature type="compositionally biased region" description="Basic and acidic residues" evidence="1">
    <location>
        <begin position="245"/>
        <end position="260"/>
    </location>
</feature>
<protein>
    <submittedName>
        <fullName evidence="2">OSJNBa0088I22.2 protein</fullName>
    </submittedName>
</protein>
<proteinExistence type="predicted"/>
<dbReference type="AlphaFoldDB" id="Q7XU51"/>
<dbReference type="Proteomes" id="UP000000763">
    <property type="component" value="Chromosome 4"/>
</dbReference>
<feature type="compositionally biased region" description="Polar residues" evidence="1">
    <location>
        <begin position="265"/>
        <end position="277"/>
    </location>
</feature>
<evidence type="ECO:0000256" key="1">
    <source>
        <dbReference type="SAM" id="MobiDB-lite"/>
    </source>
</evidence>
<feature type="compositionally biased region" description="Basic and acidic residues" evidence="1">
    <location>
        <begin position="205"/>
        <end position="220"/>
    </location>
</feature>
<dbReference type="EMBL" id="AL607001">
    <property type="protein sequence ID" value="CAD41570.2"/>
    <property type="molecule type" value="Genomic_DNA"/>
</dbReference>
<feature type="region of interest" description="Disordered" evidence="1">
    <location>
        <begin position="243"/>
        <end position="289"/>
    </location>
</feature>
<organism evidence="2 3">
    <name type="scientific">Oryza sativa subsp. japonica</name>
    <name type="common">Rice</name>
    <dbReference type="NCBI Taxonomy" id="39947"/>
    <lineage>
        <taxon>Eukaryota</taxon>
        <taxon>Viridiplantae</taxon>
        <taxon>Streptophyta</taxon>
        <taxon>Embryophyta</taxon>
        <taxon>Tracheophyta</taxon>
        <taxon>Spermatophyta</taxon>
        <taxon>Magnoliopsida</taxon>
        <taxon>Liliopsida</taxon>
        <taxon>Poales</taxon>
        <taxon>Poaceae</taxon>
        <taxon>BOP clade</taxon>
        <taxon>Oryzoideae</taxon>
        <taxon>Oryzeae</taxon>
        <taxon>Oryzinae</taxon>
        <taxon>Oryza</taxon>
        <taxon>Oryza sativa</taxon>
    </lineage>
</organism>
<feature type="region of interest" description="Disordered" evidence="1">
    <location>
        <begin position="1"/>
        <end position="55"/>
    </location>
</feature>
<evidence type="ECO:0000313" key="3">
    <source>
        <dbReference type="Proteomes" id="UP000000763"/>
    </source>
</evidence>
<feature type="region of interest" description="Disordered" evidence="1">
    <location>
        <begin position="167"/>
        <end position="220"/>
    </location>
</feature>
<reference evidence="3" key="1">
    <citation type="journal article" date="2005" name="Nature">
        <title>The map-based sequence of the rice genome.</title>
        <authorList>
            <consortium name="International rice genome sequencing project (IRGSP)"/>
            <person name="Matsumoto T."/>
            <person name="Wu J."/>
            <person name="Kanamori H."/>
            <person name="Katayose Y."/>
            <person name="Fujisawa M."/>
            <person name="Namiki N."/>
            <person name="Mizuno H."/>
            <person name="Yamamoto K."/>
            <person name="Antonio B.A."/>
            <person name="Baba T."/>
            <person name="Sakata K."/>
            <person name="Nagamura Y."/>
            <person name="Aoki H."/>
            <person name="Arikawa K."/>
            <person name="Arita K."/>
            <person name="Bito T."/>
            <person name="Chiden Y."/>
            <person name="Fujitsuka N."/>
            <person name="Fukunaka R."/>
            <person name="Hamada M."/>
            <person name="Harada C."/>
            <person name="Hayashi A."/>
            <person name="Hijishita S."/>
            <person name="Honda M."/>
            <person name="Hosokawa S."/>
            <person name="Ichikawa Y."/>
            <person name="Idonuma A."/>
            <person name="Iijima M."/>
            <person name="Ikeda M."/>
            <person name="Ikeno M."/>
            <person name="Ito K."/>
            <person name="Ito S."/>
            <person name="Ito T."/>
            <person name="Ito Y."/>
            <person name="Ito Y."/>
            <person name="Iwabuchi A."/>
            <person name="Kamiya K."/>
            <person name="Karasawa W."/>
            <person name="Kurita K."/>
            <person name="Katagiri S."/>
            <person name="Kikuta A."/>
            <person name="Kobayashi H."/>
            <person name="Kobayashi N."/>
            <person name="Machita K."/>
            <person name="Maehara T."/>
            <person name="Masukawa M."/>
            <person name="Mizubayashi T."/>
            <person name="Mukai Y."/>
            <person name="Nagasaki H."/>
            <person name="Nagata Y."/>
            <person name="Naito S."/>
            <person name="Nakashima M."/>
            <person name="Nakama Y."/>
            <person name="Nakamichi Y."/>
            <person name="Nakamura M."/>
            <person name="Meguro A."/>
            <person name="Negishi M."/>
            <person name="Ohta I."/>
            <person name="Ohta T."/>
            <person name="Okamoto M."/>
            <person name="Ono N."/>
            <person name="Saji S."/>
            <person name="Sakaguchi M."/>
            <person name="Sakai K."/>
            <person name="Shibata M."/>
            <person name="Shimokawa T."/>
            <person name="Song J."/>
            <person name="Takazaki Y."/>
            <person name="Terasawa K."/>
            <person name="Tsugane M."/>
            <person name="Tsuji K."/>
            <person name="Ueda S."/>
            <person name="Waki K."/>
            <person name="Yamagata H."/>
            <person name="Yamamoto M."/>
            <person name="Yamamoto S."/>
            <person name="Yamane H."/>
            <person name="Yoshiki S."/>
            <person name="Yoshihara R."/>
            <person name="Yukawa K."/>
            <person name="Zhong H."/>
            <person name="Yano M."/>
            <person name="Yuan Q."/>
            <person name="Ouyang S."/>
            <person name="Liu J."/>
            <person name="Jones K.M."/>
            <person name="Gansberger K."/>
            <person name="Moffat K."/>
            <person name="Hill J."/>
            <person name="Bera J."/>
            <person name="Fadrosh D."/>
            <person name="Jin S."/>
            <person name="Johri S."/>
            <person name="Kim M."/>
            <person name="Overton L."/>
            <person name="Reardon M."/>
            <person name="Tsitrin T."/>
            <person name="Vuong H."/>
            <person name="Weaver B."/>
            <person name="Ciecko A."/>
            <person name="Tallon L."/>
            <person name="Jackson J."/>
            <person name="Pai G."/>
            <person name="Aken S.V."/>
            <person name="Utterback T."/>
            <person name="Reidmuller S."/>
            <person name="Feldblyum T."/>
            <person name="Hsiao J."/>
            <person name="Zismann V."/>
            <person name="Iobst S."/>
            <person name="de Vazeille A.R."/>
            <person name="Buell C.R."/>
            <person name="Ying K."/>
            <person name="Li Y."/>
            <person name="Lu T."/>
            <person name="Huang Y."/>
            <person name="Zhao Q."/>
            <person name="Feng Q."/>
            <person name="Zhang L."/>
            <person name="Zhu J."/>
            <person name="Weng Q."/>
            <person name="Mu J."/>
            <person name="Lu Y."/>
            <person name="Fan D."/>
            <person name="Liu Y."/>
            <person name="Guan J."/>
            <person name="Zhang Y."/>
            <person name="Yu S."/>
            <person name="Liu X."/>
            <person name="Zhang Y."/>
            <person name="Hong G."/>
            <person name="Han B."/>
            <person name="Choisne N."/>
            <person name="Demange N."/>
            <person name="Orjeda G."/>
            <person name="Samain S."/>
            <person name="Cattolico L."/>
            <person name="Pelletier E."/>
            <person name="Couloux A."/>
            <person name="Segurens B."/>
            <person name="Wincker P."/>
            <person name="D'Hont A."/>
            <person name="Scarpelli C."/>
            <person name="Weissenbach J."/>
            <person name="Salanoubat M."/>
            <person name="Quetier F."/>
            <person name="Yu Y."/>
            <person name="Kim H.R."/>
            <person name="Rambo T."/>
            <person name="Currie J."/>
            <person name="Collura K."/>
            <person name="Luo M."/>
            <person name="Yang T."/>
            <person name="Ammiraju J.S.S."/>
            <person name="Engler F."/>
            <person name="Soderlund C."/>
            <person name="Wing R.A."/>
            <person name="Palmer L.E."/>
            <person name="de la Bastide M."/>
            <person name="Spiegel L."/>
            <person name="Nascimento L."/>
            <person name="Zutavern T."/>
            <person name="O'Shaughnessy A."/>
            <person name="Dike S."/>
            <person name="Dedhia N."/>
            <person name="Preston R."/>
            <person name="Balija V."/>
            <person name="McCombie W.R."/>
            <person name="Chow T."/>
            <person name="Chen H."/>
            <person name="Chung M."/>
            <person name="Chen C."/>
            <person name="Shaw J."/>
            <person name="Wu H."/>
            <person name="Hsiao K."/>
            <person name="Chao Y."/>
            <person name="Chu M."/>
            <person name="Cheng C."/>
            <person name="Hour A."/>
            <person name="Lee P."/>
            <person name="Lin S."/>
            <person name="Lin Y."/>
            <person name="Liou J."/>
            <person name="Liu S."/>
            <person name="Hsing Y."/>
            <person name="Raghuvanshi S."/>
            <person name="Mohanty A."/>
            <person name="Bharti A.K."/>
            <person name="Gaur A."/>
            <person name="Gupta V."/>
            <person name="Kumar D."/>
            <person name="Ravi V."/>
            <person name="Vij S."/>
            <person name="Kapur A."/>
            <person name="Khurana P."/>
            <person name="Khurana P."/>
            <person name="Khurana J.P."/>
            <person name="Tyagi A.K."/>
            <person name="Gaikwad K."/>
            <person name="Singh A."/>
            <person name="Dalal V."/>
            <person name="Srivastava S."/>
            <person name="Dixit A."/>
            <person name="Pal A.K."/>
            <person name="Ghazi I.A."/>
            <person name="Yadav M."/>
            <person name="Pandit A."/>
            <person name="Bhargava A."/>
            <person name="Sureshbabu K."/>
            <person name="Batra K."/>
            <person name="Sharma T.R."/>
            <person name="Mohapatra T."/>
            <person name="Singh N.K."/>
            <person name="Messing J."/>
            <person name="Nelson A.B."/>
            <person name="Fuks G."/>
            <person name="Kavchok S."/>
            <person name="Keizer G."/>
            <person name="Linton E."/>
            <person name="Llaca V."/>
            <person name="Song R."/>
            <person name="Tanyolac B."/>
            <person name="Young S."/>
            <person name="Ho-Il K."/>
            <person name="Hahn J.H."/>
            <person name="Sangsakoo G."/>
            <person name="Vanavichit A."/>
            <person name="de Mattos Luiz.A.T."/>
            <person name="Zimmer P.D."/>
            <person name="Malone G."/>
            <person name="Dellagostin O."/>
            <person name="de Oliveira A.C."/>
            <person name="Bevan M."/>
            <person name="Bancroft I."/>
            <person name="Minx P."/>
            <person name="Cordum H."/>
            <person name="Wilson R."/>
            <person name="Cheng Z."/>
            <person name="Jin W."/>
            <person name="Jiang J."/>
            <person name="Leong S.A."/>
            <person name="Iwama H."/>
            <person name="Gojobori T."/>
            <person name="Itoh T."/>
            <person name="Niimura Y."/>
            <person name="Fujii Y."/>
            <person name="Habara T."/>
            <person name="Sakai H."/>
            <person name="Sato Y."/>
            <person name="Wilson G."/>
            <person name="Kumar K."/>
            <person name="McCouch S."/>
            <person name="Juretic N."/>
            <person name="Hoen D."/>
            <person name="Wright S."/>
            <person name="Bruskiewich R."/>
            <person name="Bureau T."/>
            <person name="Miyao A."/>
            <person name="Hirochika H."/>
            <person name="Nishikawa T."/>
            <person name="Kadowaki K."/>
            <person name="Sugiura M."/>
            <person name="Burr B."/>
            <person name="Sasaki T."/>
        </authorList>
    </citation>
    <scope>NUCLEOTIDE SEQUENCE [LARGE SCALE GENOMIC DNA]</scope>
    <source>
        <strain evidence="3">cv. Nipponbare</strain>
    </source>
</reference>
<feature type="compositionally biased region" description="Basic and acidic residues" evidence="1">
    <location>
        <begin position="18"/>
        <end position="47"/>
    </location>
</feature>
<evidence type="ECO:0000313" key="2">
    <source>
        <dbReference type="EMBL" id="CAD41570.2"/>
    </source>
</evidence>
<sequence>MRREGEKKGGVFSAISGKDGEEADGKLTDGRERRRRRWFDDEKDGKPAGRAAGLRGGWCSRRRTRLDGAALRQPSGGAWRRTLRRGERAGEEMEACGDGRTGWRRGVLGRGGAAGDEEATTLHFQEHGTKWIDRGARGLGFYRKMVLGWRSKAVRRFRGRREMADGADALGGGSGGGPPRCRCGVSGSASEHKRPRSGGGAPLPGREKEKGAVERRARPFRFWEERGREHELCLAALDARGVGRRAREDDAGDDCKKDGDCLEASTDTRWLSEQATTEGGDVSHPEIPE</sequence>
<accession>Q7XU51</accession>